<dbReference type="Pfam" id="PF11666">
    <property type="entry name" value="DUF2933"/>
    <property type="match status" value="1"/>
</dbReference>
<dbReference type="EMBL" id="JAVIIW010000060">
    <property type="protein sequence ID" value="MDX8482885.1"/>
    <property type="molecule type" value="Genomic_DNA"/>
</dbReference>
<feature type="transmembrane region" description="Helical" evidence="1">
    <location>
        <begin position="20"/>
        <end position="37"/>
    </location>
</feature>
<gene>
    <name evidence="2" type="ORF">RFN28_31150</name>
</gene>
<keyword evidence="1" id="KW-0812">Transmembrane</keyword>
<sequence length="85" mass="9276">MSTHDHSDHDHSQASFVTSRAGLVLLGFLAIGGFLLFTEHRAHVLGALFYLLPFACILMHFFMHGGHGHGGDGGHRNQPDERSPS</sequence>
<keyword evidence="3" id="KW-1185">Reference proteome</keyword>
<evidence type="ECO:0000256" key="1">
    <source>
        <dbReference type="SAM" id="Phobius"/>
    </source>
</evidence>
<organism evidence="2 3">
    <name type="scientific">Mesorhizobium album</name>
    <dbReference type="NCBI Taxonomy" id="3072314"/>
    <lineage>
        <taxon>Bacteria</taxon>
        <taxon>Pseudomonadati</taxon>
        <taxon>Pseudomonadota</taxon>
        <taxon>Alphaproteobacteria</taxon>
        <taxon>Hyphomicrobiales</taxon>
        <taxon>Phyllobacteriaceae</taxon>
        <taxon>Mesorhizobium</taxon>
    </lineage>
</organism>
<name>A0ABU4Y9W0_9HYPH</name>
<keyword evidence="1" id="KW-0472">Membrane</keyword>
<dbReference type="RefSeq" id="WP_320290981.1">
    <property type="nucleotide sequence ID" value="NZ_JAVIIW010000060.1"/>
</dbReference>
<comment type="caution">
    <text evidence="2">The sequence shown here is derived from an EMBL/GenBank/DDBJ whole genome shotgun (WGS) entry which is preliminary data.</text>
</comment>
<evidence type="ECO:0000313" key="3">
    <source>
        <dbReference type="Proteomes" id="UP001287059"/>
    </source>
</evidence>
<keyword evidence="1" id="KW-1133">Transmembrane helix</keyword>
<dbReference type="Proteomes" id="UP001287059">
    <property type="component" value="Unassembled WGS sequence"/>
</dbReference>
<evidence type="ECO:0000313" key="2">
    <source>
        <dbReference type="EMBL" id="MDX8482885.1"/>
    </source>
</evidence>
<reference evidence="2 3" key="1">
    <citation type="submission" date="2023-08" db="EMBL/GenBank/DDBJ databases">
        <title>Implementing the SeqCode for naming new Mesorhizobium species isolated from Vachellia karroo root nodules.</title>
        <authorList>
            <person name="Van Lill M."/>
        </authorList>
    </citation>
    <scope>NUCLEOTIDE SEQUENCE [LARGE SCALE GENOMIC DNA]</scope>
    <source>
        <strain evidence="2 3">VK24D</strain>
    </source>
</reference>
<accession>A0ABU4Y9W0</accession>
<proteinExistence type="predicted"/>
<protein>
    <submittedName>
        <fullName evidence="2">DUF2933 domain-containing protein</fullName>
    </submittedName>
</protein>
<feature type="transmembrane region" description="Helical" evidence="1">
    <location>
        <begin position="44"/>
        <end position="63"/>
    </location>
</feature>
<dbReference type="InterPro" id="IPR021682">
    <property type="entry name" value="DUF2933"/>
</dbReference>